<sequence>MLTTTLLKSRSRVSAVQEATPEQLEQYIDDAQTRIELYLPVAFPEVADKQLMLAWVKLAESLALQDSEEYLASVARGYSAESDGAWTYTRQAVEGKTTGNADVDSILFLWVKKQQAGPDDGNITAYLL</sequence>
<evidence type="ECO:0008006" key="3">
    <source>
        <dbReference type="Google" id="ProtNLM"/>
    </source>
</evidence>
<comment type="caution">
    <text evidence="1">The sequence shown here is derived from an EMBL/GenBank/DDBJ whole genome shotgun (WGS) entry which is preliminary data.</text>
</comment>
<dbReference type="RefSeq" id="WP_036656586.1">
    <property type="nucleotide sequence ID" value="NZ_JQCR01000003.1"/>
</dbReference>
<dbReference type="AlphaFoldDB" id="A0A098M7Q2"/>
<dbReference type="OrthoDB" id="2606979at2"/>
<name>A0A098M7Q2_9BACL</name>
<dbReference type="InterPro" id="IPR036558">
    <property type="entry name" value="YqbG-like_sf"/>
</dbReference>
<dbReference type="STRING" id="268407.PWYN_23540"/>
<proteinExistence type="predicted"/>
<protein>
    <recommendedName>
        <fullName evidence="3">DUF3199 family protein</fullName>
    </recommendedName>
</protein>
<dbReference type="SUPFAM" id="SSF116915">
    <property type="entry name" value="Hypothetical protein YqbG"/>
    <property type="match status" value="1"/>
</dbReference>
<reference evidence="1 2" key="2">
    <citation type="submission" date="2014-10" db="EMBL/GenBank/DDBJ databases">
        <title>Comparative genomics of the Paenibacillus odorifer group.</title>
        <authorList>
            <person name="Tsai Y.-C."/>
            <person name="Martin N."/>
            <person name="Korlach J."/>
            <person name="Wiedmann M."/>
        </authorList>
    </citation>
    <scope>NUCLEOTIDE SEQUENCE [LARGE SCALE GENOMIC DNA]</scope>
    <source>
        <strain evidence="1 2">DSM 18334</strain>
    </source>
</reference>
<dbReference type="eggNOG" id="ENOG5033WBP">
    <property type="taxonomic scope" value="Bacteria"/>
</dbReference>
<keyword evidence="2" id="KW-1185">Reference proteome</keyword>
<dbReference type="EMBL" id="JQCR01000003">
    <property type="protein sequence ID" value="KGE17572.1"/>
    <property type="molecule type" value="Genomic_DNA"/>
</dbReference>
<evidence type="ECO:0000313" key="2">
    <source>
        <dbReference type="Proteomes" id="UP000029734"/>
    </source>
</evidence>
<dbReference type="Gene3D" id="1.10.3230.10">
    <property type="entry name" value="YqbG-like"/>
    <property type="match status" value="1"/>
</dbReference>
<evidence type="ECO:0000313" key="1">
    <source>
        <dbReference type="EMBL" id="KGE17572.1"/>
    </source>
</evidence>
<gene>
    <name evidence="1" type="ORF">PWYN_23540</name>
</gene>
<organism evidence="1 2">
    <name type="scientific">Paenibacillus wynnii</name>
    <dbReference type="NCBI Taxonomy" id="268407"/>
    <lineage>
        <taxon>Bacteria</taxon>
        <taxon>Bacillati</taxon>
        <taxon>Bacillota</taxon>
        <taxon>Bacilli</taxon>
        <taxon>Bacillales</taxon>
        <taxon>Paenibacillaceae</taxon>
        <taxon>Paenibacillus</taxon>
    </lineage>
</organism>
<dbReference type="Proteomes" id="UP000029734">
    <property type="component" value="Unassembled WGS sequence"/>
</dbReference>
<reference evidence="1 2" key="1">
    <citation type="submission" date="2014-08" db="EMBL/GenBank/DDBJ databases">
        <authorList>
            <person name="den Bakker H.C."/>
        </authorList>
    </citation>
    <scope>NUCLEOTIDE SEQUENCE [LARGE SCALE GENOMIC DNA]</scope>
    <source>
        <strain evidence="1 2">DSM 18334</strain>
    </source>
</reference>
<accession>A0A098M7Q2</accession>